<dbReference type="PANTHER" id="PTHR42723:SF1">
    <property type="entry name" value="CHLOROPHYLL SYNTHASE, CHLOROPLASTIC"/>
    <property type="match status" value="1"/>
</dbReference>
<keyword evidence="3 5" id="KW-1133">Transmembrane helix</keyword>
<dbReference type="EMBL" id="KZ851870">
    <property type="protein sequence ID" value="RDK37611.1"/>
    <property type="molecule type" value="Genomic_DNA"/>
</dbReference>
<evidence type="ECO:0000313" key="7">
    <source>
        <dbReference type="Proteomes" id="UP000254937"/>
    </source>
</evidence>
<dbReference type="InterPro" id="IPR050475">
    <property type="entry name" value="Prenyltransferase_related"/>
</dbReference>
<dbReference type="CDD" id="cd13965">
    <property type="entry name" value="PT_UbiA_3"/>
    <property type="match status" value="1"/>
</dbReference>
<feature type="transmembrane region" description="Helical" evidence="5">
    <location>
        <begin position="294"/>
        <end position="311"/>
    </location>
</feature>
<dbReference type="GO" id="GO:0016020">
    <property type="term" value="C:membrane"/>
    <property type="evidence" value="ECO:0007669"/>
    <property type="project" value="UniProtKB-SubCell"/>
</dbReference>
<proteinExistence type="predicted"/>
<gene>
    <name evidence="6" type="ORF">M752DRAFT_298204</name>
</gene>
<keyword evidence="2 5" id="KW-0812">Transmembrane</keyword>
<comment type="subcellular location">
    <subcellularLocation>
        <location evidence="1">Membrane</location>
        <topology evidence="1">Multi-pass membrane protein</topology>
    </subcellularLocation>
</comment>
<dbReference type="PANTHER" id="PTHR42723">
    <property type="entry name" value="CHLOROPHYLL SYNTHASE"/>
    <property type="match status" value="1"/>
</dbReference>
<name>A0A370P6X2_ASPPH</name>
<evidence type="ECO:0000256" key="5">
    <source>
        <dbReference type="SAM" id="Phobius"/>
    </source>
</evidence>
<sequence length="341" mass="38557">MNYSSGFTSIFLRKEFSIAAKQFSLPETIQRPLQLFTYHCYTIFLFTYSDFKTIVLPSTVFGVVNSLPTTAYGSSDVTSITLPLLLRRTSSALLWVLLVFIPFSINNQRTPSAIAEDAVNKPWRPMPQKRISPAQALILMGFFVILAQVHGQVGGGIGRRQSLILLALDFWYNTLSGADKNPMVRNGINALGYMCFLSGALEVASDRPLSLFRRNPFIHVDDRSRLDKWLLIIASIIFSTVHLQDLYDQRGDSIRGRRTLPLVIGDAPARWMVAVPMLFWGVACPLFWHLTAEIFVVSLSLACIVACRVLAMRTEENDRTTFLFWNCWISMIYIMPLAAER</sequence>
<dbReference type="Pfam" id="PF01040">
    <property type="entry name" value="UbiA"/>
    <property type="match status" value="1"/>
</dbReference>
<accession>A0A370P6X2</accession>
<feature type="transmembrane region" description="Helical" evidence="5">
    <location>
        <begin position="323"/>
        <end position="339"/>
    </location>
</feature>
<keyword evidence="4 5" id="KW-0472">Membrane</keyword>
<evidence type="ECO:0000256" key="1">
    <source>
        <dbReference type="ARBA" id="ARBA00004141"/>
    </source>
</evidence>
<organism evidence="6 7">
    <name type="scientific">Aspergillus phoenicis ATCC 13157</name>
    <dbReference type="NCBI Taxonomy" id="1353007"/>
    <lineage>
        <taxon>Eukaryota</taxon>
        <taxon>Fungi</taxon>
        <taxon>Dikarya</taxon>
        <taxon>Ascomycota</taxon>
        <taxon>Pezizomycotina</taxon>
        <taxon>Eurotiomycetes</taxon>
        <taxon>Eurotiomycetidae</taxon>
        <taxon>Eurotiales</taxon>
        <taxon>Aspergillaceae</taxon>
        <taxon>Aspergillus</taxon>
    </lineage>
</organism>
<dbReference type="GO" id="GO:0016765">
    <property type="term" value="F:transferase activity, transferring alkyl or aryl (other than methyl) groups"/>
    <property type="evidence" value="ECO:0007669"/>
    <property type="project" value="InterPro"/>
</dbReference>
<evidence type="ECO:0000313" key="6">
    <source>
        <dbReference type="EMBL" id="RDK37611.1"/>
    </source>
</evidence>
<protein>
    <recommendedName>
        <fullName evidence="8">UbiA prenyltransferase</fullName>
    </recommendedName>
</protein>
<evidence type="ECO:0008006" key="8">
    <source>
        <dbReference type="Google" id="ProtNLM"/>
    </source>
</evidence>
<dbReference type="InterPro" id="IPR000537">
    <property type="entry name" value="UbiA_prenyltransferase"/>
</dbReference>
<dbReference type="AlphaFoldDB" id="A0A370P6X2"/>
<evidence type="ECO:0000256" key="4">
    <source>
        <dbReference type="ARBA" id="ARBA00023136"/>
    </source>
</evidence>
<reference evidence="6 7" key="1">
    <citation type="submission" date="2018-07" db="EMBL/GenBank/DDBJ databases">
        <title>Section-level genome sequencing of Aspergillus section Nigri to investigate inter- and intra-species variation.</title>
        <authorList>
            <consortium name="DOE Joint Genome Institute"/>
            <person name="Vesth T.C."/>
            <person name="Nybo J.L."/>
            <person name="Theobald S."/>
            <person name="Frisvad J.C."/>
            <person name="Larsen T.O."/>
            <person name="Nielsen K.F."/>
            <person name="Hoof J.B."/>
            <person name="Brandl J."/>
            <person name="Salamov A."/>
            <person name="Riley R."/>
            <person name="Gladden J.M."/>
            <person name="Phatale P."/>
            <person name="Nielsen M.T."/>
            <person name="Lyhne E.K."/>
            <person name="Kogle M.E."/>
            <person name="Strasser K."/>
            <person name="McDonnell E."/>
            <person name="Barry K."/>
            <person name="Clum A."/>
            <person name="Chen C."/>
            <person name="Nolan M."/>
            <person name="Sandor L."/>
            <person name="Kuo A."/>
            <person name="Lipzen A."/>
            <person name="Hainaut M."/>
            <person name="Drula E."/>
            <person name="Tsang A."/>
            <person name="Magnuson J.K."/>
            <person name="Henrissat B."/>
            <person name="Wiebenga A."/>
            <person name="Simmons B.A."/>
            <person name="Makela M.R."/>
            <person name="De vries R.P."/>
            <person name="Grigoriev I.V."/>
            <person name="Mortensen U.H."/>
            <person name="Baker S.E."/>
            <person name="Andersen M.R."/>
        </authorList>
    </citation>
    <scope>NUCLEOTIDE SEQUENCE [LARGE SCALE GENOMIC DNA]</scope>
    <source>
        <strain evidence="6 7">ATCC 13157</strain>
    </source>
</reference>
<dbReference type="Proteomes" id="UP000254937">
    <property type="component" value="Unassembled WGS sequence"/>
</dbReference>
<keyword evidence="7" id="KW-1185">Reference proteome</keyword>
<evidence type="ECO:0000256" key="3">
    <source>
        <dbReference type="ARBA" id="ARBA00022989"/>
    </source>
</evidence>
<evidence type="ECO:0000256" key="2">
    <source>
        <dbReference type="ARBA" id="ARBA00022692"/>
    </source>
</evidence>